<keyword evidence="1" id="KW-0472">Membrane</keyword>
<dbReference type="GeneID" id="77936825"/>
<keyword evidence="3" id="KW-1185">Reference proteome</keyword>
<evidence type="ECO:0000256" key="1">
    <source>
        <dbReference type="SAM" id="Phobius"/>
    </source>
</evidence>
<accession>A0A5C1K8Y3</accession>
<sequence length="64" mass="6897">MAIITNVFAFAIITLFIVFFLKQGLAVMGVKTNHLPIKLAKAFNASGPLAAILLAVYLIMATFL</sequence>
<evidence type="ECO:0000313" key="3">
    <source>
        <dbReference type="Proteomes" id="UP000322144"/>
    </source>
</evidence>
<keyword evidence="1" id="KW-1133">Transmembrane helix</keyword>
<proteinExistence type="predicted"/>
<name>A0A5C1K8Y3_9CAUD</name>
<dbReference type="EMBL" id="MN103543">
    <property type="protein sequence ID" value="QEM41804.1"/>
    <property type="molecule type" value="Genomic_DNA"/>
</dbReference>
<dbReference type="RefSeq" id="YP_010660815.1">
    <property type="nucleotide sequence ID" value="NC_070882.1"/>
</dbReference>
<reference evidence="2 3" key="1">
    <citation type="submission" date="2019-06" db="EMBL/GenBank/DDBJ databases">
        <title>A distant relative of Phikzvirus genus phages from a therapeutic phage collection.</title>
        <authorList>
            <person name="Hejnowicz M.S."/>
            <person name="Dabrowski K."/>
            <person name="Gawor J."/>
            <person name="Weber-Dabrowska B."/>
            <person name="Gromadka R."/>
            <person name="Lobocka M.B."/>
        </authorList>
    </citation>
    <scope>NUCLEOTIDE SEQUENCE [LARGE SCALE GENOMIC DNA]</scope>
</reference>
<organism evidence="2 3">
    <name type="scientific">Pseudomonas phage vB_PaeM_PS119XW</name>
    <dbReference type="NCBI Taxonomy" id="2601632"/>
    <lineage>
        <taxon>Viruses</taxon>
        <taxon>Duplodnaviria</taxon>
        <taxon>Heunggongvirae</taxon>
        <taxon>Uroviricota</taxon>
        <taxon>Caudoviricetes</taxon>
        <taxon>Chimalliviridae</taxon>
        <taxon>Pawinskivirus</taxon>
        <taxon>Pawinskivirus PS119XW</taxon>
    </lineage>
</organism>
<dbReference type="KEGG" id="vg:77936825"/>
<feature type="transmembrane region" description="Helical" evidence="1">
    <location>
        <begin position="42"/>
        <end position="63"/>
    </location>
</feature>
<dbReference type="Proteomes" id="UP000322144">
    <property type="component" value="Segment"/>
</dbReference>
<feature type="transmembrane region" description="Helical" evidence="1">
    <location>
        <begin position="6"/>
        <end position="30"/>
    </location>
</feature>
<evidence type="ECO:0000313" key="2">
    <source>
        <dbReference type="EMBL" id="QEM41804.1"/>
    </source>
</evidence>
<keyword evidence="1" id="KW-0812">Transmembrane</keyword>
<protein>
    <submittedName>
        <fullName evidence="2">Uncharacterized protein</fullName>
    </submittedName>
</protein>